<accession>A0ABD2MH15</accession>
<dbReference type="Proteomes" id="UP001516400">
    <property type="component" value="Unassembled WGS sequence"/>
</dbReference>
<feature type="region of interest" description="Disordered" evidence="1">
    <location>
        <begin position="104"/>
        <end position="124"/>
    </location>
</feature>
<sequence>MSDSFLKILKLYMNGIASALSVVTILTELDYQQYNEASDQGTVNVTPDLVRPYPKAGRMKLNSMKRKKGKTGILTDKPGKRLKEMEKEKKSKCSKNTGQKTILKLCNESTSKPEKNRKISSDDE</sequence>
<gene>
    <name evidence="2" type="ORF">HHI36_009824</name>
</gene>
<feature type="compositionally biased region" description="Basic and acidic residues" evidence="1">
    <location>
        <begin position="111"/>
        <end position="124"/>
    </location>
</feature>
<evidence type="ECO:0000313" key="2">
    <source>
        <dbReference type="EMBL" id="KAL3265620.1"/>
    </source>
</evidence>
<proteinExistence type="predicted"/>
<comment type="caution">
    <text evidence="2">The sequence shown here is derived from an EMBL/GenBank/DDBJ whole genome shotgun (WGS) entry which is preliminary data.</text>
</comment>
<keyword evidence="3" id="KW-1185">Reference proteome</keyword>
<protein>
    <submittedName>
        <fullName evidence="2">Uncharacterized protein</fullName>
    </submittedName>
</protein>
<evidence type="ECO:0000256" key="1">
    <source>
        <dbReference type="SAM" id="MobiDB-lite"/>
    </source>
</evidence>
<organism evidence="2 3">
    <name type="scientific">Cryptolaemus montrouzieri</name>
    <dbReference type="NCBI Taxonomy" id="559131"/>
    <lineage>
        <taxon>Eukaryota</taxon>
        <taxon>Metazoa</taxon>
        <taxon>Ecdysozoa</taxon>
        <taxon>Arthropoda</taxon>
        <taxon>Hexapoda</taxon>
        <taxon>Insecta</taxon>
        <taxon>Pterygota</taxon>
        <taxon>Neoptera</taxon>
        <taxon>Endopterygota</taxon>
        <taxon>Coleoptera</taxon>
        <taxon>Polyphaga</taxon>
        <taxon>Cucujiformia</taxon>
        <taxon>Coccinelloidea</taxon>
        <taxon>Coccinellidae</taxon>
        <taxon>Scymninae</taxon>
        <taxon>Scymnini</taxon>
        <taxon>Cryptolaemus</taxon>
    </lineage>
</organism>
<dbReference type="AlphaFoldDB" id="A0ABD2MH15"/>
<evidence type="ECO:0000313" key="3">
    <source>
        <dbReference type="Proteomes" id="UP001516400"/>
    </source>
</evidence>
<name>A0ABD2MH15_9CUCU</name>
<dbReference type="EMBL" id="JABFTP020000001">
    <property type="protein sequence ID" value="KAL3265620.1"/>
    <property type="molecule type" value="Genomic_DNA"/>
</dbReference>
<reference evidence="2 3" key="1">
    <citation type="journal article" date="2021" name="BMC Biol.">
        <title>Horizontally acquired antibacterial genes associated with adaptive radiation of ladybird beetles.</title>
        <authorList>
            <person name="Li H.S."/>
            <person name="Tang X.F."/>
            <person name="Huang Y.H."/>
            <person name="Xu Z.Y."/>
            <person name="Chen M.L."/>
            <person name="Du X.Y."/>
            <person name="Qiu B.Y."/>
            <person name="Chen P.T."/>
            <person name="Zhang W."/>
            <person name="Slipinski A."/>
            <person name="Escalona H.E."/>
            <person name="Waterhouse R.M."/>
            <person name="Zwick A."/>
            <person name="Pang H."/>
        </authorList>
    </citation>
    <scope>NUCLEOTIDE SEQUENCE [LARGE SCALE GENOMIC DNA]</scope>
    <source>
        <strain evidence="2">SYSU2018</strain>
    </source>
</reference>